<protein>
    <recommendedName>
        <fullName evidence="3">thiamine phosphate synthase</fullName>
        <ecNumber evidence="3">2.5.1.3</ecNumber>
    </recommendedName>
</protein>
<dbReference type="EC" id="2.5.1.3" evidence="3"/>
<comment type="caution">
    <text evidence="13">The sequence shown here is derived from an EMBL/GenBank/DDBJ whole genome shotgun (WGS) entry which is preliminary data.</text>
</comment>
<evidence type="ECO:0000256" key="10">
    <source>
        <dbReference type="ARBA" id="ARBA00047883"/>
    </source>
</evidence>
<dbReference type="GO" id="GO:0046872">
    <property type="term" value="F:metal ion binding"/>
    <property type="evidence" value="ECO:0007669"/>
    <property type="project" value="UniProtKB-KW"/>
</dbReference>
<evidence type="ECO:0000256" key="7">
    <source>
        <dbReference type="ARBA" id="ARBA00022977"/>
    </source>
</evidence>
<evidence type="ECO:0000313" key="13">
    <source>
        <dbReference type="EMBL" id="GAI93432.1"/>
    </source>
</evidence>
<evidence type="ECO:0000256" key="4">
    <source>
        <dbReference type="ARBA" id="ARBA00022679"/>
    </source>
</evidence>
<feature type="non-terminal residue" evidence="13">
    <location>
        <position position="1"/>
    </location>
</feature>
<evidence type="ECO:0000256" key="9">
    <source>
        <dbReference type="ARBA" id="ARBA00047851"/>
    </source>
</evidence>
<dbReference type="InterPro" id="IPR013785">
    <property type="entry name" value="Aldolase_TIM"/>
</dbReference>
<name>X1SK60_9ZZZZ</name>
<accession>X1SK60</accession>
<dbReference type="AlphaFoldDB" id="X1SK60"/>
<comment type="catalytic activity">
    <reaction evidence="8">
        <text>4-methyl-5-(2-phosphooxyethyl)-thiazole + 4-amino-2-methyl-5-(diphosphooxymethyl)pyrimidine + H(+) = thiamine phosphate + diphosphate</text>
        <dbReference type="Rhea" id="RHEA:22328"/>
        <dbReference type="ChEBI" id="CHEBI:15378"/>
        <dbReference type="ChEBI" id="CHEBI:33019"/>
        <dbReference type="ChEBI" id="CHEBI:37575"/>
        <dbReference type="ChEBI" id="CHEBI:57841"/>
        <dbReference type="ChEBI" id="CHEBI:58296"/>
        <dbReference type="EC" id="2.5.1.3"/>
    </reaction>
</comment>
<dbReference type="GO" id="GO:0004789">
    <property type="term" value="F:thiamine-phosphate diphosphorylase activity"/>
    <property type="evidence" value="ECO:0007669"/>
    <property type="project" value="UniProtKB-EC"/>
</dbReference>
<gene>
    <name evidence="13" type="ORF">S12H4_40482</name>
</gene>
<evidence type="ECO:0000256" key="6">
    <source>
        <dbReference type="ARBA" id="ARBA00022842"/>
    </source>
</evidence>
<evidence type="ECO:0000256" key="1">
    <source>
        <dbReference type="ARBA" id="ARBA00001946"/>
    </source>
</evidence>
<keyword evidence="4" id="KW-0808">Transferase</keyword>
<dbReference type="SUPFAM" id="SSF51391">
    <property type="entry name" value="Thiamin phosphate synthase"/>
    <property type="match status" value="1"/>
</dbReference>
<dbReference type="PANTHER" id="PTHR20857">
    <property type="entry name" value="THIAMINE-PHOSPHATE PYROPHOSPHORYLASE"/>
    <property type="match status" value="1"/>
</dbReference>
<sequence>RRLQQSLRVVEEMAKAPGIKLNPEKYQQARFGLYTLERELLSRLLRKDKAKYISGLHAIIDTDFLKGRGHAEVATAVIKGGARTIQLRDKTTPKRDLLAIARQLQELCADKGALFIINDHLDIALAADADGLHLGQQDLPVSTARRLLPIDKIIGCSVTNSGQAAAAVSAGADYIAVGAIYPTSSKELEEVVGLEAIAAIKEAVALPLVAIGGINQHNAAEVMAAGADSVAVISAIMAAESPEAAARLIVDKIRVKE</sequence>
<dbReference type="InterPro" id="IPR034291">
    <property type="entry name" value="TMP_synthase"/>
</dbReference>
<reference evidence="13" key="1">
    <citation type="journal article" date="2014" name="Front. Microbiol.">
        <title>High frequency of phylogenetically diverse reductive dehalogenase-homologous genes in deep subseafloor sedimentary metagenomes.</title>
        <authorList>
            <person name="Kawai M."/>
            <person name="Futagami T."/>
            <person name="Toyoda A."/>
            <person name="Takaki Y."/>
            <person name="Nishi S."/>
            <person name="Hori S."/>
            <person name="Arai W."/>
            <person name="Tsubouchi T."/>
            <person name="Morono Y."/>
            <person name="Uchiyama I."/>
            <person name="Ito T."/>
            <person name="Fujiyama A."/>
            <person name="Inagaki F."/>
            <person name="Takami H."/>
        </authorList>
    </citation>
    <scope>NUCLEOTIDE SEQUENCE</scope>
    <source>
        <strain evidence="13">Expedition CK06-06</strain>
    </source>
</reference>
<evidence type="ECO:0000256" key="5">
    <source>
        <dbReference type="ARBA" id="ARBA00022723"/>
    </source>
</evidence>
<comment type="cofactor">
    <cofactor evidence="1">
        <name>Mg(2+)</name>
        <dbReference type="ChEBI" id="CHEBI:18420"/>
    </cofactor>
</comment>
<evidence type="ECO:0000256" key="2">
    <source>
        <dbReference type="ARBA" id="ARBA00005165"/>
    </source>
</evidence>
<dbReference type="GO" id="GO:0009228">
    <property type="term" value="P:thiamine biosynthetic process"/>
    <property type="evidence" value="ECO:0007669"/>
    <property type="project" value="UniProtKB-KW"/>
</dbReference>
<dbReference type="EMBL" id="BARW01024570">
    <property type="protein sequence ID" value="GAI93432.1"/>
    <property type="molecule type" value="Genomic_DNA"/>
</dbReference>
<dbReference type="FunFam" id="3.20.20.70:FF:000096">
    <property type="entry name" value="Thiamine-phosphate synthase"/>
    <property type="match status" value="1"/>
</dbReference>
<comment type="catalytic activity">
    <reaction evidence="9">
        <text>2-(2-carboxy-4-methylthiazol-5-yl)ethyl phosphate + 4-amino-2-methyl-5-(diphosphooxymethyl)pyrimidine + 2 H(+) = thiamine phosphate + CO2 + diphosphate</text>
        <dbReference type="Rhea" id="RHEA:47848"/>
        <dbReference type="ChEBI" id="CHEBI:15378"/>
        <dbReference type="ChEBI" id="CHEBI:16526"/>
        <dbReference type="ChEBI" id="CHEBI:33019"/>
        <dbReference type="ChEBI" id="CHEBI:37575"/>
        <dbReference type="ChEBI" id="CHEBI:57841"/>
        <dbReference type="ChEBI" id="CHEBI:62890"/>
        <dbReference type="EC" id="2.5.1.3"/>
    </reaction>
</comment>
<evidence type="ECO:0000256" key="8">
    <source>
        <dbReference type="ARBA" id="ARBA00047334"/>
    </source>
</evidence>
<dbReference type="InterPro" id="IPR036206">
    <property type="entry name" value="ThiamineP_synth_sf"/>
</dbReference>
<dbReference type="GO" id="GO:0009229">
    <property type="term" value="P:thiamine diphosphate biosynthetic process"/>
    <property type="evidence" value="ECO:0007669"/>
    <property type="project" value="UniProtKB-UniPathway"/>
</dbReference>
<dbReference type="InterPro" id="IPR041397">
    <property type="entry name" value="ThiD2"/>
</dbReference>
<keyword evidence="5" id="KW-0479">Metal-binding</keyword>
<dbReference type="UniPathway" id="UPA00060">
    <property type="reaction ID" value="UER00141"/>
</dbReference>
<feature type="domain" description="Thiamine phosphate synthase/TenI" evidence="11">
    <location>
        <begin position="57"/>
        <end position="236"/>
    </location>
</feature>
<dbReference type="Pfam" id="PF02581">
    <property type="entry name" value="TMP-TENI"/>
    <property type="match status" value="1"/>
</dbReference>
<organism evidence="13">
    <name type="scientific">marine sediment metagenome</name>
    <dbReference type="NCBI Taxonomy" id="412755"/>
    <lineage>
        <taxon>unclassified sequences</taxon>
        <taxon>metagenomes</taxon>
        <taxon>ecological metagenomes</taxon>
    </lineage>
</organism>
<dbReference type="PANTHER" id="PTHR20857:SF15">
    <property type="entry name" value="THIAMINE-PHOSPHATE SYNTHASE"/>
    <property type="match status" value="1"/>
</dbReference>
<keyword evidence="6" id="KW-0460">Magnesium</keyword>
<dbReference type="NCBIfam" id="TIGR00693">
    <property type="entry name" value="thiE"/>
    <property type="match status" value="1"/>
</dbReference>
<dbReference type="InterPro" id="IPR022998">
    <property type="entry name" value="ThiamineP_synth_TenI"/>
</dbReference>
<dbReference type="Pfam" id="PF17792">
    <property type="entry name" value="ThiD2"/>
    <property type="match status" value="1"/>
</dbReference>
<dbReference type="HAMAP" id="MF_00097">
    <property type="entry name" value="TMP_synthase"/>
    <property type="match status" value="1"/>
</dbReference>
<dbReference type="CDD" id="cd00564">
    <property type="entry name" value="TMP_TenI"/>
    <property type="match status" value="1"/>
</dbReference>
<keyword evidence="7" id="KW-0784">Thiamine biosynthesis</keyword>
<proteinExistence type="inferred from homology"/>
<feature type="domain" description="ThiD2" evidence="12">
    <location>
        <begin position="1"/>
        <end position="38"/>
    </location>
</feature>
<evidence type="ECO:0000256" key="3">
    <source>
        <dbReference type="ARBA" id="ARBA00012830"/>
    </source>
</evidence>
<dbReference type="GO" id="GO:0005737">
    <property type="term" value="C:cytoplasm"/>
    <property type="evidence" value="ECO:0007669"/>
    <property type="project" value="TreeGrafter"/>
</dbReference>
<comment type="catalytic activity">
    <reaction evidence="10">
        <text>2-[(2R,5Z)-2-carboxy-4-methylthiazol-5(2H)-ylidene]ethyl phosphate + 4-amino-2-methyl-5-(diphosphooxymethyl)pyrimidine + 2 H(+) = thiamine phosphate + CO2 + diphosphate</text>
        <dbReference type="Rhea" id="RHEA:47844"/>
        <dbReference type="ChEBI" id="CHEBI:15378"/>
        <dbReference type="ChEBI" id="CHEBI:16526"/>
        <dbReference type="ChEBI" id="CHEBI:33019"/>
        <dbReference type="ChEBI" id="CHEBI:37575"/>
        <dbReference type="ChEBI" id="CHEBI:57841"/>
        <dbReference type="ChEBI" id="CHEBI:62899"/>
        <dbReference type="EC" id="2.5.1.3"/>
    </reaction>
</comment>
<evidence type="ECO:0000259" key="11">
    <source>
        <dbReference type="Pfam" id="PF02581"/>
    </source>
</evidence>
<dbReference type="Gene3D" id="3.20.20.70">
    <property type="entry name" value="Aldolase class I"/>
    <property type="match status" value="1"/>
</dbReference>
<comment type="pathway">
    <text evidence="2">Cofactor biosynthesis; thiamine diphosphate biosynthesis; thiamine phosphate from 4-amino-2-methyl-5-diphosphomethylpyrimidine and 4-methyl-5-(2-phosphoethyl)-thiazole: step 1/1.</text>
</comment>
<evidence type="ECO:0000259" key="12">
    <source>
        <dbReference type="Pfam" id="PF17792"/>
    </source>
</evidence>